<dbReference type="OrthoDB" id="959161at2"/>
<proteinExistence type="predicted"/>
<keyword evidence="3" id="KW-1185">Reference proteome</keyword>
<name>A0A3P1CDF8_9BACT</name>
<gene>
    <name evidence="2" type="ORF">EHT87_23005</name>
</gene>
<protein>
    <submittedName>
        <fullName evidence="2">Uncharacterized protein</fullName>
    </submittedName>
</protein>
<keyword evidence="1" id="KW-1133">Transmembrane helix</keyword>
<reference evidence="2 3" key="1">
    <citation type="submission" date="2018-11" db="EMBL/GenBank/DDBJ databases">
        <authorList>
            <person name="Zhou Z."/>
            <person name="Wang G."/>
        </authorList>
    </citation>
    <scope>NUCLEOTIDE SEQUENCE [LARGE SCALE GENOMIC DNA]</scope>
    <source>
        <strain evidence="2 3">KCTC42998</strain>
    </source>
</reference>
<keyword evidence="1" id="KW-0812">Transmembrane</keyword>
<accession>A0A3P1CDF8</accession>
<comment type="caution">
    <text evidence="2">The sequence shown here is derived from an EMBL/GenBank/DDBJ whole genome shotgun (WGS) entry which is preliminary data.</text>
</comment>
<feature type="transmembrane region" description="Helical" evidence="1">
    <location>
        <begin position="74"/>
        <end position="96"/>
    </location>
</feature>
<dbReference type="EMBL" id="RQJP01000005">
    <property type="protein sequence ID" value="RRB11361.1"/>
    <property type="molecule type" value="Genomic_DNA"/>
</dbReference>
<organism evidence="2 3">
    <name type="scientific">Larkinella knui</name>
    <dbReference type="NCBI Taxonomy" id="2025310"/>
    <lineage>
        <taxon>Bacteria</taxon>
        <taxon>Pseudomonadati</taxon>
        <taxon>Bacteroidota</taxon>
        <taxon>Cytophagia</taxon>
        <taxon>Cytophagales</taxon>
        <taxon>Spirosomataceae</taxon>
        <taxon>Larkinella</taxon>
    </lineage>
</organism>
<dbReference type="Proteomes" id="UP000274271">
    <property type="component" value="Unassembled WGS sequence"/>
</dbReference>
<feature type="transmembrane region" description="Helical" evidence="1">
    <location>
        <begin position="46"/>
        <end position="65"/>
    </location>
</feature>
<sequence length="137" mass="15362">MNFLLKKPYLNSWLAIPIVLLTGLFSGQHTLTVQLYDTYFLIDSTYFVLAGSALLFITGVAYWLIRLNHKTPNYLLAVIHLLGTFIPLLLVVGPLYKNDPLGEPVGFLLSMSALLVSQFLFGASILIALFRQRTDRS</sequence>
<evidence type="ECO:0000313" key="3">
    <source>
        <dbReference type="Proteomes" id="UP000274271"/>
    </source>
</evidence>
<feature type="transmembrane region" description="Helical" evidence="1">
    <location>
        <begin position="108"/>
        <end position="130"/>
    </location>
</feature>
<dbReference type="AlphaFoldDB" id="A0A3P1CDF8"/>
<evidence type="ECO:0000313" key="2">
    <source>
        <dbReference type="EMBL" id="RRB11361.1"/>
    </source>
</evidence>
<keyword evidence="1" id="KW-0472">Membrane</keyword>
<dbReference type="RefSeq" id="WP_124909030.1">
    <property type="nucleotide sequence ID" value="NZ_RQJP01000005.1"/>
</dbReference>
<evidence type="ECO:0000256" key="1">
    <source>
        <dbReference type="SAM" id="Phobius"/>
    </source>
</evidence>